<reference evidence="1 2" key="1">
    <citation type="submission" date="2020-08" db="EMBL/GenBank/DDBJ databases">
        <title>Genomic Encyclopedia of Type Strains, Phase III (KMG-III): the genomes of soil and plant-associated and newly described type strains.</title>
        <authorList>
            <person name="Whitman W."/>
        </authorList>
    </citation>
    <scope>NUCLEOTIDE SEQUENCE [LARGE SCALE GENOMIC DNA]</scope>
    <source>
        <strain evidence="1 2">CECT 8897</strain>
    </source>
</reference>
<dbReference type="EMBL" id="JACHXD010000006">
    <property type="protein sequence ID" value="MBB3119417.1"/>
    <property type="molecule type" value="Genomic_DNA"/>
</dbReference>
<organism evidence="1 2">
    <name type="scientific">Pseudoduganella violacea</name>
    <dbReference type="NCBI Taxonomy" id="1715466"/>
    <lineage>
        <taxon>Bacteria</taxon>
        <taxon>Pseudomonadati</taxon>
        <taxon>Pseudomonadota</taxon>
        <taxon>Betaproteobacteria</taxon>
        <taxon>Burkholderiales</taxon>
        <taxon>Oxalobacteraceae</taxon>
        <taxon>Telluria group</taxon>
        <taxon>Pseudoduganella</taxon>
    </lineage>
</organism>
<proteinExistence type="predicted"/>
<name>A0A7W5BA74_9BURK</name>
<comment type="caution">
    <text evidence="1">The sequence shown here is derived from an EMBL/GenBank/DDBJ whole genome shotgun (WGS) entry which is preliminary data.</text>
</comment>
<sequence length="63" mass="7077">MGSSIKVTAEDVEAVVQSLRDGNLHYPGLSKEGIEIASRVKITTKDINEAFKRAVQELYERER</sequence>
<dbReference type="RefSeq" id="WP_183441260.1">
    <property type="nucleotide sequence ID" value="NZ_JACHXD010000006.1"/>
</dbReference>
<protein>
    <submittedName>
        <fullName evidence="1">Uncharacterized protein</fullName>
    </submittedName>
</protein>
<gene>
    <name evidence="1" type="ORF">FHS03_002469</name>
</gene>
<evidence type="ECO:0000313" key="2">
    <source>
        <dbReference type="Proteomes" id="UP000541535"/>
    </source>
</evidence>
<keyword evidence="2" id="KW-1185">Reference proteome</keyword>
<dbReference type="AlphaFoldDB" id="A0A7W5BA74"/>
<accession>A0A7W5BA74</accession>
<evidence type="ECO:0000313" key="1">
    <source>
        <dbReference type="EMBL" id="MBB3119417.1"/>
    </source>
</evidence>
<dbReference type="Proteomes" id="UP000541535">
    <property type="component" value="Unassembled WGS sequence"/>
</dbReference>